<dbReference type="InterPro" id="IPR007568">
    <property type="entry name" value="RTA1"/>
</dbReference>
<dbReference type="GO" id="GO:0016020">
    <property type="term" value="C:membrane"/>
    <property type="evidence" value="ECO:0007669"/>
    <property type="project" value="UniProtKB-SubCell"/>
</dbReference>
<evidence type="ECO:0000256" key="3">
    <source>
        <dbReference type="ARBA" id="ARBA00022989"/>
    </source>
</evidence>
<evidence type="ECO:0000256" key="5">
    <source>
        <dbReference type="SAM" id="Phobius"/>
    </source>
</evidence>
<proteinExistence type="predicted"/>
<organism evidence="7 8">
    <name type="scientific">Mycena alexandri</name>
    <dbReference type="NCBI Taxonomy" id="1745969"/>
    <lineage>
        <taxon>Eukaryota</taxon>
        <taxon>Fungi</taxon>
        <taxon>Dikarya</taxon>
        <taxon>Basidiomycota</taxon>
        <taxon>Agaricomycotina</taxon>
        <taxon>Agaricomycetes</taxon>
        <taxon>Agaricomycetidae</taxon>
        <taxon>Agaricales</taxon>
        <taxon>Marasmiineae</taxon>
        <taxon>Mycenaceae</taxon>
        <taxon>Mycena</taxon>
    </lineage>
</organism>
<name>A0AAD6XBR0_9AGAR</name>
<dbReference type="EMBL" id="JARJCM010000008">
    <property type="protein sequence ID" value="KAJ7044062.1"/>
    <property type="molecule type" value="Genomic_DNA"/>
</dbReference>
<feature type="transmembrane region" description="Helical" evidence="5">
    <location>
        <begin position="188"/>
        <end position="210"/>
    </location>
</feature>
<feature type="transmembrane region" description="Helical" evidence="5">
    <location>
        <begin position="47"/>
        <end position="69"/>
    </location>
</feature>
<feature type="signal peptide" evidence="6">
    <location>
        <begin position="1"/>
        <end position="19"/>
    </location>
</feature>
<reference evidence="7" key="1">
    <citation type="submission" date="2023-03" db="EMBL/GenBank/DDBJ databases">
        <title>Massive genome expansion in bonnet fungi (Mycena s.s.) driven by repeated elements and novel gene families across ecological guilds.</title>
        <authorList>
            <consortium name="Lawrence Berkeley National Laboratory"/>
            <person name="Harder C.B."/>
            <person name="Miyauchi S."/>
            <person name="Viragh M."/>
            <person name="Kuo A."/>
            <person name="Thoen E."/>
            <person name="Andreopoulos B."/>
            <person name="Lu D."/>
            <person name="Skrede I."/>
            <person name="Drula E."/>
            <person name="Henrissat B."/>
            <person name="Morin E."/>
            <person name="Kohler A."/>
            <person name="Barry K."/>
            <person name="LaButti K."/>
            <person name="Morin E."/>
            <person name="Salamov A."/>
            <person name="Lipzen A."/>
            <person name="Mereny Z."/>
            <person name="Hegedus B."/>
            <person name="Baldrian P."/>
            <person name="Stursova M."/>
            <person name="Weitz H."/>
            <person name="Taylor A."/>
            <person name="Grigoriev I.V."/>
            <person name="Nagy L.G."/>
            <person name="Martin F."/>
            <person name="Kauserud H."/>
        </authorList>
    </citation>
    <scope>NUCLEOTIDE SEQUENCE</scope>
    <source>
        <strain evidence="7">CBHHK200</strain>
    </source>
</reference>
<evidence type="ECO:0000256" key="1">
    <source>
        <dbReference type="ARBA" id="ARBA00004141"/>
    </source>
</evidence>
<dbReference type="Proteomes" id="UP001218188">
    <property type="component" value="Unassembled WGS sequence"/>
</dbReference>
<keyword evidence="3 5" id="KW-1133">Transmembrane helix</keyword>
<accession>A0AAD6XBR0</accession>
<evidence type="ECO:0000256" key="2">
    <source>
        <dbReference type="ARBA" id="ARBA00022692"/>
    </source>
</evidence>
<gene>
    <name evidence="7" type="ORF">C8F04DRAFT_1071471</name>
</gene>
<feature type="transmembrane region" description="Helical" evidence="5">
    <location>
        <begin position="150"/>
        <end position="168"/>
    </location>
</feature>
<protein>
    <submittedName>
        <fullName evidence="7">RTA1 like protein-domain-containing protein</fullName>
    </submittedName>
</protein>
<dbReference type="AlphaFoldDB" id="A0AAD6XBR0"/>
<comment type="caution">
    <text evidence="7">The sequence shown here is derived from an EMBL/GenBank/DDBJ whole genome shotgun (WGS) entry which is preliminary data.</text>
</comment>
<feature type="transmembrane region" description="Helical" evidence="5">
    <location>
        <begin position="243"/>
        <end position="261"/>
    </location>
</feature>
<keyword evidence="4 5" id="KW-0472">Membrane</keyword>
<dbReference type="PANTHER" id="PTHR31465:SF1">
    <property type="entry name" value="PROTEIN RTA1-RELATED"/>
    <property type="match status" value="1"/>
</dbReference>
<evidence type="ECO:0000313" key="8">
    <source>
        <dbReference type="Proteomes" id="UP001218188"/>
    </source>
</evidence>
<keyword evidence="2 5" id="KW-0812">Transmembrane</keyword>
<keyword evidence="6" id="KW-0732">Signal</keyword>
<feature type="transmembrane region" description="Helical" evidence="5">
    <location>
        <begin position="76"/>
        <end position="95"/>
    </location>
</feature>
<dbReference type="PANTHER" id="PTHR31465">
    <property type="entry name" value="PROTEIN RTA1-RELATED"/>
    <property type="match status" value="1"/>
</dbReference>
<evidence type="ECO:0000256" key="6">
    <source>
        <dbReference type="SAM" id="SignalP"/>
    </source>
</evidence>
<sequence>MSRFFRSIVLSALFAAVLAQDGATNSTSAEPEAGSNIPIAGFLPKNAPAIVALTLYAISASVLWINFFVIAPRRRFMLTLTIGMTTMAAGFALRIEYISSPFSVGAYIATDLFILLSPCFFLATDYMLLSHLAASFDEGLHKRCLLIRHSLIVKIFVWSDVSTFLLQSSGGGLTSTNETSLVNLGNNLTMIGLILQAVSFLLFTVVLLIFGLRVCKGFPDVWYPKSPHPFKIVSRKPIDDWRILFYVLCVTSVCILCRSIFRITEFAGGYTGYVAMHEGFFYAFDALPLWLGMSIFCFVWPVRALPTHSNDLGLNNDISL</sequence>
<keyword evidence="8" id="KW-1185">Reference proteome</keyword>
<feature type="transmembrane region" description="Helical" evidence="5">
    <location>
        <begin position="107"/>
        <end position="129"/>
    </location>
</feature>
<evidence type="ECO:0000256" key="4">
    <source>
        <dbReference type="ARBA" id="ARBA00023136"/>
    </source>
</evidence>
<feature type="transmembrane region" description="Helical" evidence="5">
    <location>
        <begin position="281"/>
        <end position="302"/>
    </location>
</feature>
<comment type="subcellular location">
    <subcellularLocation>
        <location evidence="1">Membrane</location>
        <topology evidence="1">Multi-pass membrane protein</topology>
    </subcellularLocation>
</comment>
<evidence type="ECO:0000313" key="7">
    <source>
        <dbReference type="EMBL" id="KAJ7044062.1"/>
    </source>
</evidence>
<dbReference type="Pfam" id="PF04479">
    <property type="entry name" value="RTA1"/>
    <property type="match status" value="1"/>
</dbReference>
<feature type="chain" id="PRO_5042239410" evidence="6">
    <location>
        <begin position="20"/>
        <end position="320"/>
    </location>
</feature>